<feature type="transmembrane region" description="Helical" evidence="2">
    <location>
        <begin position="64"/>
        <end position="84"/>
    </location>
</feature>
<evidence type="ECO:0000313" key="5">
    <source>
        <dbReference type="Proteomes" id="UP000626092"/>
    </source>
</evidence>
<reference evidence="4" key="1">
    <citation type="submission" date="2019-11" db="EMBL/GenBank/DDBJ databases">
        <authorList>
            <person name="Liu Y."/>
            <person name="Hou J."/>
            <person name="Li T.-Q."/>
            <person name="Guan C.-H."/>
            <person name="Wu X."/>
            <person name="Wu H.-Z."/>
            <person name="Ling F."/>
            <person name="Zhang R."/>
            <person name="Shi X.-G."/>
            <person name="Ren J.-P."/>
            <person name="Chen E.-F."/>
            <person name="Sun J.-M."/>
        </authorList>
    </citation>
    <scope>NUCLEOTIDE SEQUENCE</scope>
    <source>
        <strain evidence="4">Adult_tree_wgs_1</strain>
        <tissue evidence="4">Leaves</tissue>
    </source>
</reference>
<evidence type="ECO:0000256" key="1">
    <source>
        <dbReference type="ARBA" id="ARBA00022927"/>
    </source>
</evidence>
<keyword evidence="1" id="KW-0813">Transport</keyword>
<dbReference type="Pfam" id="PF05739">
    <property type="entry name" value="SNARE"/>
    <property type="match status" value="1"/>
</dbReference>
<comment type="caution">
    <text evidence="4">The sequence shown here is derived from an EMBL/GenBank/DDBJ whole genome shotgun (WGS) entry which is preliminary data.</text>
</comment>
<feature type="domain" description="T-SNARE coiled-coil homology" evidence="3">
    <location>
        <begin position="37"/>
        <end position="80"/>
    </location>
</feature>
<dbReference type="AlphaFoldDB" id="A0A834GUU2"/>
<evidence type="ECO:0000259" key="3">
    <source>
        <dbReference type="Pfam" id="PF05739"/>
    </source>
</evidence>
<organism evidence="4 5">
    <name type="scientific">Rhododendron simsii</name>
    <name type="common">Sims's rhododendron</name>
    <dbReference type="NCBI Taxonomy" id="118357"/>
    <lineage>
        <taxon>Eukaryota</taxon>
        <taxon>Viridiplantae</taxon>
        <taxon>Streptophyta</taxon>
        <taxon>Embryophyta</taxon>
        <taxon>Tracheophyta</taxon>
        <taxon>Spermatophyta</taxon>
        <taxon>Magnoliopsida</taxon>
        <taxon>eudicotyledons</taxon>
        <taxon>Gunneridae</taxon>
        <taxon>Pentapetalae</taxon>
        <taxon>asterids</taxon>
        <taxon>Ericales</taxon>
        <taxon>Ericaceae</taxon>
        <taxon>Ericoideae</taxon>
        <taxon>Rhodoreae</taxon>
        <taxon>Rhododendron</taxon>
    </lineage>
</organism>
<keyword evidence="2" id="KW-0472">Membrane</keyword>
<dbReference type="Gene3D" id="1.20.5.110">
    <property type="match status" value="1"/>
</dbReference>
<dbReference type="OrthoDB" id="1697581at2759"/>
<dbReference type="Proteomes" id="UP000626092">
    <property type="component" value="Unassembled WGS sequence"/>
</dbReference>
<keyword evidence="2" id="KW-0812">Transmembrane</keyword>
<dbReference type="EMBL" id="WJXA01000006">
    <property type="protein sequence ID" value="KAF7142165.1"/>
    <property type="molecule type" value="Genomic_DNA"/>
</dbReference>
<keyword evidence="2" id="KW-1133">Transmembrane helix</keyword>
<dbReference type="InterPro" id="IPR000727">
    <property type="entry name" value="T_SNARE_dom"/>
</dbReference>
<keyword evidence="5" id="KW-1185">Reference proteome</keyword>
<dbReference type="GO" id="GO:0015031">
    <property type="term" value="P:protein transport"/>
    <property type="evidence" value="ECO:0007669"/>
    <property type="project" value="UniProtKB-KW"/>
</dbReference>
<gene>
    <name evidence="4" type="ORF">RHSIM_Rhsim06G0159300</name>
</gene>
<proteinExistence type="predicted"/>
<accession>A0A834GUU2</accession>
<evidence type="ECO:0000256" key="2">
    <source>
        <dbReference type="SAM" id="Phobius"/>
    </source>
</evidence>
<evidence type="ECO:0000313" key="4">
    <source>
        <dbReference type="EMBL" id="KAF7142165.1"/>
    </source>
</evidence>
<name>A0A834GUU2_RHOSS</name>
<protein>
    <recommendedName>
        <fullName evidence="3">t-SNARE coiled-coil homology domain-containing protein</fullName>
    </recommendedName>
</protein>
<sequence>MQMQFRSLATSFFPTWPVAVMCTVFELHEQGFLLKEVTSAVDHVHTGTDALQAAKILQKKSRKCMCIAMIILIVIAIIVVLSIVKPWNKNK</sequence>
<keyword evidence="1" id="KW-0653">Protein transport</keyword>